<feature type="region of interest" description="Disordered" evidence="1">
    <location>
        <begin position="226"/>
        <end position="277"/>
    </location>
</feature>
<evidence type="ECO:0000313" key="3">
    <source>
        <dbReference type="Proteomes" id="UP001152622"/>
    </source>
</evidence>
<feature type="compositionally biased region" description="Basic and acidic residues" evidence="1">
    <location>
        <begin position="253"/>
        <end position="268"/>
    </location>
</feature>
<evidence type="ECO:0000313" key="2">
    <source>
        <dbReference type="EMBL" id="KAJ8375054.1"/>
    </source>
</evidence>
<gene>
    <name evidence="2" type="ORF">SKAU_G00056340</name>
</gene>
<accession>A0A9Q1G523</accession>
<proteinExistence type="predicted"/>
<dbReference type="AlphaFoldDB" id="A0A9Q1G523"/>
<comment type="caution">
    <text evidence="2">The sequence shown here is derived from an EMBL/GenBank/DDBJ whole genome shotgun (WGS) entry which is preliminary data.</text>
</comment>
<dbReference type="EMBL" id="JAINUF010000002">
    <property type="protein sequence ID" value="KAJ8375054.1"/>
    <property type="molecule type" value="Genomic_DNA"/>
</dbReference>
<sequence length="277" mass="31265">MLASPSPWVARRDSPVPTEVCTPVPLPSSTPCTTEAMLQLSTEWVRGLLHALLQMWEQRTLPGRLQSERYNTIQRQSFKRGWVAPTGQGVTNHTHTSQQHCAQCGVRRNKVQAFIDLVSAGQSQEYVVKTTKERIMVPSRTSVQIECRVQICPLEEDATLTFEPDVNPQWTEGLEFCETLVQLNTGRGPRKEVGVQYRDMGETNMEEDDEDDDYCYHGDTYLEDYSPVGHSPVVQPPVCRPDGPFLEQADPPEDTKHGTPVGEPRDWQEDQAQQQGT</sequence>
<evidence type="ECO:0000256" key="1">
    <source>
        <dbReference type="SAM" id="MobiDB-lite"/>
    </source>
</evidence>
<keyword evidence="3" id="KW-1185">Reference proteome</keyword>
<reference evidence="2" key="1">
    <citation type="journal article" date="2023" name="Science">
        <title>Genome structures resolve the early diversification of teleost fishes.</title>
        <authorList>
            <person name="Parey E."/>
            <person name="Louis A."/>
            <person name="Montfort J."/>
            <person name="Bouchez O."/>
            <person name="Roques C."/>
            <person name="Iampietro C."/>
            <person name="Lluch J."/>
            <person name="Castinel A."/>
            <person name="Donnadieu C."/>
            <person name="Desvignes T."/>
            <person name="Floi Bucao C."/>
            <person name="Jouanno E."/>
            <person name="Wen M."/>
            <person name="Mejri S."/>
            <person name="Dirks R."/>
            <person name="Jansen H."/>
            <person name="Henkel C."/>
            <person name="Chen W.J."/>
            <person name="Zahm M."/>
            <person name="Cabau C."/>
            <person name="Klopp C."/>
            <person name="Thompson A.W."/>
            <person name="Robinson-Rechavi M."/>
            <person name="Braasch I."/>
            <person name="Lecointre G."/>
            <person name="Bobe J."/>
            <person name="Postlethwait J.H."/>
            <person name="Berthelot C."/>
            <person name="Roest Crollius H."/>
            <person name="Guiguen Y."/>
        </authorList>
    </citation>
    <scope>NUCLEOTIDE SEQUENCE</scope>
    <source>
        <strain evidence="2">WJC10195</strain>
    </source>
</reference>
<organism evidence="2 3">
    <name type="scientific">Synaphobranchus kaupii</name>
    <name type="common">Kaup's arrowtooth eel</name>
    <dbReference type="NCBI Taxonomy" id="118154"/>
    <lineage>
        <taxon>Eukaryota</taxon>
        <taxon>Metazoa</taxon>
        <taxon>Chordata</taxon>
        <taxon>Craniata</taxon>
        <taxon>Vertebrata</taxon>
        <taxon>Euteleostomi</taxon>
        <taxon>Actinopterygii</taxon>
        <taxon>Neopterygii</taxon>
        <taxon>Teleostei</taxon>
        <taxon>Anguilliformes</taxon>
        <taxon>Synaphobranchidae</taxon>
        <taxon>Synaphobranchus</taxon>
    </lineage>
</organism>
<protein>
    <submittedName>
        <fullName evidence="2">Uncharacterized protein</fullName>
    </submittedName>
</protein>
<dbReference type="Proteomes" id="UP001152622">
    <property type="component" value="Chromosome 2"/>
</dbReference>
<name>A0A9Q1G523_SYNKA</name>